<proteinExistence type="predicted"/>
<name>A0ABT6CB80_9MICO</name>
<dbReference type="RefSeq" id="WP_277193370.1">
    <property type="nucleotide sequence ID" value="NZ_JAROAV010000050.1"/>
</dbReference>
<organism evidence="1 2">
    <name type="scientific">Luteipulveratus flavus</name>
    <dbReference type="NCBI Taxonomy" id="3031728"/>
    <lineage>
        <taxon>Bacteria</taxon>
        <taxon>Bacillati</taxon>
        <taxon>Actinomycetota</taxon>
        <taxon>Actinomycetes</taxon>
        <taxon>Micrococcales</taxon>
        <taxon>Dermacoccaceae</taxon>
        <taxon>Luteipulveratus</taxon>
    </lineage>
</organism>
<reference evidence="1 2" key="1">
    <citation type="submission" date="2023-03" db="EMBL/GenBank/DDBJ databases">
        <title>YIM 133296 draft genome.</title>
        <authorList>
            <person name="Xiong L."/>
        </authorList>
    </citation>
    <scope>NUCLEOTIDE SEQUENCE [LARGE SCALE GENOMIC DNA]</scope>
    <source>
        <strain evidence="1 2">YIM 133296</strain>
    </source>
</reference>
<evidence type="ECO:0000313" key="2">
    <source>
        <dbReference type="Proteomes" id="UP001528912"/>
    </source>
</evidence>
<dbReference type="Proteomes" id="UP001528912">
    <property type="component" value="Unassembled WGS sequence"/>
</dbReference>
<evidence type="ECO:0000313" key="1">
    <source>
        <dbReference type="EMBL" id="MDF8266144.1"/>
    </source>
</evidence>
<dbReference type="EMBL" id="JAROAV010000050">
    <property type="protein sequence ID" value="MDF8266144.1"/>
    <property type="molecule type" value="Genomic_DNA"/>
</dbReference>
<protein>
    <submittedName>
        <fullName evidence="1">Uncharacterized protein</fullName>
    </submittedName>
</protein>
<comment type="caution">
    <text evidence="1">The sequence shown here is derived from an EMBL/GenBank/DDBJ whole genome shotgun (WGS) entry which is preliminary data.</text>
</comment>
<keyword evidence="2" id="KW-1185">Reference proteome</keyword>
<sequence length="89" mass="10611">MTPSYRLFPDYGADPVWAERGMVDLDDLPISSRLRTDLRTWAARWEELMGKDFRIREKDSHNEWQRDGRRLARDLQRELGDDAVVTYEP</sequence>
<gene>
    <name evidence="1" type="ORF">P4R38_17985</name>
</gene>
<accession>A0ABT6CB80</accession>